<dbReference type="SMART" id="SM01007">
    <property type="entry name" value="Aldolase_II"/>
    <property type="match status" value="1"/>
</dbReference>
<evidence type="ECO:0000256" key="5">
    <source>
        <dbReference type="ARBA" id="ARBA00010037"/>
    </source>
</evidence>
<comment type="catalytic activity">
    <reaction evidence="1">
        <text>L-fuculose 1-phosphate = (S)-lactaldehyde + dihydroxyacetone phosphate</text>
        <dbReference type="Rhea" id="RHEA:12933"/>
        <dbReference type="ChEBI" id="CHEBI:18041"/>
        <dbReference type="ChEBI" id="CHEBI:57642"/>
        <dbReference type="ChEBI" id="CHEBI:57846"/>
        <dbReference type="EC" id="4.1.2.17"/>
    </reaction>
</comment>
<dbReference type="GO" id="GO:0046872">
    <property type="term" value="F:metal ion binding"/>
    <property type="evidence" value="ECO:0007669"/>
    <property type="project" value="UniProtKB-KW"/>
</dbReference>
<dbReference type="GO" id="GO:0005829">
    <property type="term" value="C:cytosol"/>
    <property type="evidence" value="ECO:0007669"/>
    <property type="project" value="TreeGrafter"/>
</dbReference>
<evidence type="ECO:0000256" key="4">
    <source>
        <dbReference type="ARBA" id="ARBA00005036"/>
    </source>
</evidence>
<organism evidence="14 15">
    <name type="scientific">Methanothermococcus okinawensis</name>
    <dbReference type="NCBI Taxonomy" id="155863"/>
    <lineage>
        <taxon>Archaea</taxon>
        <taxon>Methanobacteriati</taxon>
        <taxon>Methanobacteriota</taxon>
        <taxon>Methanomada group</taxon>
        <taxon>Methanococci</taxon>
        <taxon>Methanococcales</taxon>
        <taxon>Methanococcaceae</taxon>
        <taxon>Methanothermococcus</taxon>
    </lineage>
</organism>
<dbReference type="InterPro" id="IPR001303">
    <property type="entry name" value="Aldolase_II/adducin_N"/>
</dbReference>
<evidence type="ECO:0000313" key="15">
    <source>
        <dbReference type="Proteomes" id="UP000605144"/>
    </source>
</evidence>
<dbReference type="Gene3D" id="3.40.225.10">
    <property type="entry name" value="Class II aldolase/adducin N-terminal domain"/>
    <property type="match status" value="1"/>
</dbReference>
<evidence type="ECO:0000259" key="13">
    <source>
        <dbReference type="SMART" id="SM01007"/>
    </source>
</evidence>
<protein>
    <recommendedName>
        <fullName evidence="8">L-fuculose phosphate aldolase</fullName>
        <ecNumber evidence="7">4.1.2.17</ecNumber>
    </recommendedName>
    <alternativeName>
        <fullName evidence="12">L-fuculose-1-phosphate aldolase</fullName>
    </alternativeName>
</protein>
<dbReference type="Pfam" id="PF00596">
    <property type="entry name" value="Aldolase_II"/>
    <property type="match status" value="1"/>
</dbReference>
<comment type="pathway">
    <text evidence="4">Cofactor biosynthesis; coenzyme F420 biosynthesis.</text>
</comment>
<evidence type="ECO:0000256" key="3">
    <source>
        <dbReference type="ARBA" id="ARBA00003090"/>
    </source>
</evidence>
<reference evidence="14" key="1">
    <citation type="journal article" date="2020" name="ISME J.">
        <title>Gammaproteobacteria mediating utilization of methyl-, sulfur- and petroleum organic compounds in deep ocean hydrothermal plumes.</title>
        <authorList>
            <person name="Zhou Z."/>
            <person name="Liu Y."/>
            <person name="Pan J."/>
            <person name="Cron B.R."/>
            <person name="Toner B.M."/>
            <person name="Anantharaman K."/>
            <person name="Breier J.A."/>
            <person name="Dick G.J."/>
            <person name="Li M."/>
        </authorList>
    </citation>
    <scope>NUCLEOTIDE SEQUENCE</scope>
    <source>
        <strain evidence="14">SZUA-1385</strain>
    </source>
</reference>
<dbReference type="EC" id="4.1.2.17" evidence="7"/>
<keyword evidence="9" id="KW-0479">Metal-binding</keyword>
<keyword evidence="11" id="KW-0456">Lyase</keyword>
<dbReference type="SUPFAM" id="SSF53639">
    <property type="entry name" value="AraD/HMP-PK domain-like"/>
    <property type="match status" value="1"/>
</dbReference>
<dbReference type="PANTHER" id="PTHR22789">
    <property type="entry name" value="FUCULOSE PHOSPHATE ALDOLASE"/>
    <property type="match status" value="1"/>
</dbReference>
<evidence type="ECO:0000256" key="11">
    <source>
        <dbReference type="ARBA" id="ARBA00023239"/>
    </source>
</evidence>
<name>A0A832YSU7_9EURY</name>
<proteinExistence type="inferred from homology"/>
<dbReference type="GO" id="GO:0019323">
    <property type="term" value="P:pentose catabolic process"/>
    <property type="evidence" value="ECO:0007669"/>
    <property type="project" value="TreeGrafter"/>
</dbReference>
<evidence type="ECO:0000256" key="10">
    <source>
        <dbReference type="ARBA" id="ARBA00022833"/>
    </source>
</evidence>
<dbReference type="PANTHER" id="PTHR22789:SF0">
    <property type="entry name" value="3-OXO-TETRONATE 4-PHOSPHATE DECARBOXYLASE-RELATED"/>
    <property type="match status" value="1"/>
</dbReference>
<evidence type="ECO:0000256" key="2">
    <source>
        <dbReference type="ARBA" id="ARBA00001947"/>
    </source>
</evidence>
<dbReference type="FunFam" id="3.40.225.10:FF:000008">
    <property type="entry name" value="Sugar aldolase"/>
    <property type="match status" value="1"/>
</dbReference>
<dbReference type="InterPro" id="IPR050197">
    <property type="entry name" value="Aldolase_class_II_sugar_metab"/>
</dbReference>
<dbReference type="UniPathway" id="UPA00071"/>
<dbReference type="AlphaFoldDB" id="A0A832YSU7"/>
<gene>
    <name evidence="14" type="ORF">EYG76_00825</name>
</gene>
<accession>A0A832YSU7</accession>
<evidence type="ECO:0000256" key="9">
    <source>
        <dbReference type="ARBA" id="ARBA00022723"/>
    </source>
</evidence>
<keyword evidence="10" id="KW-0862">Zinc</keyword>
<evidence type="ECO:0000256" key="7">
    <source>
        <dbReference type="ARBA" id="ARBA00013062"/>
    </source>
</evidence>
<evidence type="ECO:0000256" key="8">
    <source>
        <dbReference type="ARBA" id="ARBA00020613"/>
    </source>
</evidence>
<comment type="subunit">
    <text evidence="6">Homotetramer.</text>
</comment>
<dbReference type="GO" id="GO:0008738">
    <property type="term" value="F:L-fuculose-phosphate aldolase activity"/>
    <property type="evidence" value="ECO:0007669"/>
    <property type="project" value="UniProtKB-EC"/>
</dbReference>
<evidence type="ECO:0000256" key="6">
    <source>
        <dbReference type="ARBA" id="ARBA00011881"/>
    </source>
</evidence>
<dbReference type="InterPro" id="IPR036409">
    <property type="entry name" value="Aldolase_II/adducin_N_sf"/>
</dbReference>
<dbReference type="InterPro" id="IPR053406">
    <property type="entry name" value="Fuculose-P_aldolase"/>
</dbReference>
<comment type="cofactor">
    <cofactor evidence="2">
        <name>Zn(2+)</name>
        <dbReference type="ChEBI" id="CHEBI:29105"/>
    </cofactor>
</comment>
<comment type="function">
    <text evidence="3">Involved in the biosynthesis of the coenzyme F420 which requires phospholactate produced via the aldol cleavage of L-fuculose 1-phosphate and the NAD(+)-dependent oxidation of (S)-lactaldehyde. Catalyzes the reversible cleavage of L-fuculose 1-phosphate (Fuc1P) to yield dihydroxyacetone phosphate (DHAP) and S-lactaldehyde.</text>
</comment>
<evidence type="ECO:0000313" key="14">
    <source>
        <dbReference type="EMBL" id="HIP16834.1"/>
    </source>
</evidence>
<dbReference type="NCBIfam" id="NF040649">
    <property type="entry name" value="FucA_Meth"/>
    <property type="match status" value="1"/>
</dbReference>
<comment type="similarity">
    <text evidence="5">Belongs to the aldolase class II family. AraD/FucA subfamily.</text>
</comment>
<dbReference type="Proteomes" id="UP000605144">
    <property type="component" value="Unassembled WGS sequence"/>
</dbReference>
<sequence>MDLKEFIEICHRLYNRKYVVGRGGNVSIRMDNMIYITPTGSVLGLLSEEEISILDMEGNIIRGSPTSEMKMHLGLYKNRRDIKGIIHTHSPYVIAFSVIDKEIDLITPESQLFIKKIGYVPHLKAGSEKLAEEVSKREEDVIVLKNHGVVCLGKDLLDAYVKTEVIEEVAKLNYIIHSLQSPTH</sequence>
<dbReference type="EMBL" id="DQSV01000015">
    <property type="protein sequence ID" value="HIP16834.1"/>
    <property type="molecule type" value="Genomic_DNA"/>
</dbReference>
<evidence type="ECO:0000256" key="1">
    <source>
        <dbReference type="ARBA" id="ARBA00001277"/>
    </source>
</evidence>
<evidence type="ECO:0000256" key="12">
    <source>
        <dbReference type="ARBA" id="ARBA00030385"/>
    </source>
</evidence>
<feature type="domain" description="Class II aldolase/adducin N-terminal" evidence="13">
    <location>
        <begin position="4"/>
        <end position="174"/>
    </location>
</feature>
<comment type="caution">
    <text evidence="14">The sequence shown here is derived from an EMBL/GenBank/DDBJ whole genome shotgun (WGS) entry which is preliminary data.</text>
</comment>